<dbReference type="PANTHER" id="PTHR14453:SF70">
    <property type="entry name" value="PROTEIN MONO-ADP-RIBOSYLTRANSFERASE PARP9"/>
    <property type="match status" value="1"/>
</dbReference>
<dbReference type="KEGG" id="caua:113108663"/>
<keyword evidence="2" id="KW-0328">Glycosyltransferase</keyword>
<feature type="domain" description="Macro" evidence="8">
    <location>
        <begin position="289"/>
        <end position="468"/>
    </location>
</feature>
<comment type="subcellular location">
    <subcellularLocation>
        <location evidence="1">Nucleus</location>
    </subcellularLocation>
</comment>
<feature type="domain" description="Macro" evidence="8">
    <location>
        <begin position="80"/>
        <end position="270"/>
    </location>
</feature>
<keyword evidence="5" id="KW-0539">Nucleus</keyword>
<dbReference type="CDD" id="cd02907">
    <property type="entry name" value="Macro_Af1521_BAL-like"/>
    <property type="match status" value="1"/>
</dbReference>
<evidence type="ECO:0000256" key="4">
    <source>
        <dbReference type="ARBA" id="ARBA00023027"/>
    </source>
</evidence>
<gene>
    <name evidence="10" type="primary">LOC113108663</name>
</gene>
<dbReference type="GO" id="GO:0005634">
    <property type="term" value="C:nucleus"/>
    <property type="evidence" value="ECO:0007669"/>
    <property type="project" value="UniProtKB-SubCell"/>
</dbReference>
<proteinExistence type="inferred from homology"/>
<name>A0A6P6Q2P5_CARAU</name>
<reference evidence="10" key="1">
    <citation type="submission" date="2025-08" db="UniProtKB">
        <authorList>
            <consortium name="RefSeq"/>
        </authorList>
    </citation>
    <scope>IDENTIFICATION</scope>
    <source>
        <strain evidence="10">Wakin</strain>
        <tissue evidence="10">Muscle</tissue>
    </source>
</reference>
<evidence type="ECO:0000256" key="6">
    <source>
        <dbReference type="ARBA" id="ARBA00024347"/>
    </source>
</evidence>
<dbReference type="GO" id="GO:0003714">
    <property type="term" value="F:transcription corepressor activity"/>
    <property type="evidence" value="ECO:0007669"/>
    <property type="project" value="TreeGrafter"/>
</dbReference>
<evidence type="ECO:0000313" key="9">
    <source>
        <dbReference type="Proteomes" id="UP000515129"/>
    </source>
</evidence>
<dbReference type="InterPro" id="IPR043472">
    <property type="entry name" value="Macro_dom-like"/>
</dbReference>
<dbReference type="PROSITE" id="PS51154">
    <property type="entry name" value="MACRO"/>
    <property type="match status" value="2"/>
</dbReference>
<keyword evidence="4" id="KW-0520">NAD</keyword>
<dbReference type="InterPro" id="IPR002589">
    <property type="entry name" value="Macro_dom"/>
</dbReference>
<evidence type="ECO:0000256" key="3">
    <source>
        <dbReference type="ARBA" id="ARBA00022679"/>
    </source>
</evidence>
<dbReference type="GO" id="GO:0060335">
    <property type="term" value="P:positive regulation of type II interferon-mediated signaling pathway"/>
    <property type="evidence" value="ECO:0007669"/>
    <property type="project" value="TreeGrafter"/>
</dbReference>
<evidence type="ECO:0000256" key="2">
    <source>
        <dbReference type="ARBA" id="ARBA00022676"/>
    </source>
</evidence>
<dbReference type="Gene3D" id="3.90.228.10">
    <property type="match status" value="1"/>
</dbReference>
<dbReference type="GO" id="GO:0005737">
    <property type="term" value="C:cytoplasm"/>
    <property type="evidence" value="ECO:0007669"/>
    <property type="project" value="TreeGrafter"/>
</dbReference>
<keyword evidence="9" id="KW-1185">Reference proteome</keyword>
<dbReference type="SMART" id="SM00506">
    <property type="entry name" value="A1pp"/>
    <property type="match status" value="2"/>
</dbReference>
<protein>
    <submittedName>
        <fullName evidence="10">Poly [ADP-ribose] polymerase 9-like isoform X1</fullName>
    </submittedName>
</protein>
<accession>A0A6P6Q2P5</accession>
<dbReference type="GO" id="GO:0070212">
    <property type="term" value="P:protein poly-ADP-ribosylation"/>
    <property type="evidence" value="ECO:0007669"/>
    <property type="project" value="TreeGrafter"/>
</dbReference>
<dbReference type="RefSeq" id="XP_026127711.1">
    <property type="nucleotide sequence ID" value="XM_026271926.1"/>
</dbReference>
<organism evidence="9 10">
    <name type="scientific">Carassius auratus</name>
    <name type="common">Goldfish</name>
    <dbReference type="NCBI Taxonomy" id="7957"/>
    <lineage>
        <taxon>Eukaryota</taxon>
        <taxon>Metazoa</taxon>
        <taxon>Chordata</taxon>
        <taxon>Craniata</taxon>
        <taxon>Vertebrata</taxon>
        <taxon>Euteleostomi</taxon>
        <taxon>Actinopterygii</taxon>
        <taxon>Neopterygii</taxon>
        <taxon>Teleostei</taxon>
        <taxon>Ostariophysi</taxon>
        <taxon>Cypriniformes</taxon>
        <taxon>Cyprinidae</taxon>
        <taxon>Cyprininae</taxon>
        <taxon>Carassius</taxon>
    </lineage>
</organism>
<dbReference type="Proteomes" id="UP000515129">
    <property type="component" value="Chromosome 9"/>
</dbReference>
<evidence type="ECO:0000256" key="5">
    <source>
        <dbReference type="ARBA" id="ARBA00023242"/>
    </source>
</evidence>
<evidence type="ECO:0000259" key="8">
    <source>
        <dbReference type="PROSITE" id="PS51154"/>
    </source>
</evidence>
<dbReference type="InterPro" id="IPR012317">
    <property type="entry name" value="Poly(ADP-ribose)pol_cat_dom"/>
</dbReference>
<keyword evidence="3" id="KW-0808">Transferase</keyword>
<dbReference type="GO" id="GO:0044389">
    <property type="term" value="F:ubiquitin-like protein ligase binding"/>
    <property type="evidence" value="ECO:0007669"/>
    <property type="project" value="TreeGrafter"/>
</dbReference>
<dbReference type="AlphaFoldDB" id="A0A6P6Q2P5"/>
<evidence type="ECO:0000259" key="7">
    <source>
        <dbReference type="PROSITE" id="PS51059"/>
    </source>
</evidence>
<dbReference type="PANTHER" id="PTHR14453">
    <property type="entry name" value="PARP/ZINC FINGER CCCH TYPE DOMAIN CONTAINING PROTEIN"/>
    <property type="match status" value="1"/>
</dbReference>
<dbReference type="GeneID" id="113108663"/>
<dbReference type="OrthoDB" id="6133115at2759"/>
<dbReference type="GO" id="GO:0003950">
    <property type="term" value="F:NAD+ poly-ADP-ribosyltransferase activity"/>
    <property type="evidence" value="ECO:0007669"/>
    <property type="project" value="InterPro"/>
</dbReference>
<dbReference type="SUPFAM" id="SSF56399">
    <property type="entry name" value="ADP-ribosylation"/>
    <property type="match status" value="1"/>
</dbReference>
<dbReference type="InterPro" id="IPR052056">
    <property type="entry name" value="Mono-ARTD/PARP"/>
</dbReference>
<evidence type="ECO:0000256" key="1">
    <source>
        <dbReference type="ARBA" id="ARBA00004123"/>
    </source>
</evidence>
<evidence type="ECO:0000313" key="10">
    <source>
        <dbReference type="RefSeq" id="XP_026127711.1"/>
    </source>
</evidence>
<feature type="domain" description="PARP catalytic" evidence="7">
    <location>
        <begin position="648"/>
        <end position="843"/>
    </location>
</feature>
<dbReference type="PROSITE" id="PS51059">
    <property type="entry name" value="PARP_CATALYTIC"/>
    <property type="match status" value="1"/>
</dbReference>
<comment type="similarity">
    <text evidence="6">Belongs to the ARTD/PARP family.</text>
</comment>
<sequence>MIDASFSQVIGVCVLRKLQAMSDKEQGWMPLVSEQTAVLARCGEAFCHAVNVKFNCTAILRNVEEVGSIGSSTSGVWRAEKRYSTKLSSGVEVSVWKDDLTRHKVEAVVNAANEKLNHGGGLAQALCAAGGPMIQKWSDVIIQKYGRVKVGEAVHTSAGDLPCKYIIHAVGPCLSPNPSKWETDQAAPHLYNAINSILCIVLKENISSVAIPALSSGLFHFPRDRCADIIVKAIKQFDEFTKFQSNLEIHLVNNDEPSVQEMERAVKAILVQSSISGTYSGAVQSSMALSSNSKFKFWNVTLQLKTGAIEEEKVHVIVNTISEDCNLSLGLISKAILNKAGRKIQEEISRGKHHKSTNVHVTKGYNLNCDAVYHTVCVVRSDPMATQILHNVVSECLRKASMGYKSISFPAIGTGNLGFKKFEVARIMTDAVANFAKSNMKELDVNFVVYPKDKEMMEAFENEMKMRTRAAESPVVYNDIKTNFAFAASETTAHKMPSVEFDSVSREALREAKEWTTNMLKPSDIMTIKNNHVIYLGQDDHASLLSLQTMLNVRIEEFFRNGKGGITITGNPSNVSCAAIEVESMLCKAQEEFAQAEERDMLYSVVRWSCKDVPWIQTPEISADLEKAYLAGNVNHEINTHKVNLMNKTLVDDYGRSSNVERTCLLDRFESLKNSFYSRTPETRNDYVGKEPWKALNVVKKEKLENIALKQLFKMNMQRLNDKPKCLYQRVSAQFCDLICRVGFQKEFAPPAEQRYGSGIYFSSTVDGAMKLWKDQEHEQYIYIIQAQVLTGKSTIGSPHHILPPPLHGDPLDRYDSLSDMLQTYVIFNGQQALPEYLIIYTR</sequence>
<dbReference type="Pfam" id="PF01661">
    <property type="entry name" value="Macro"/>
    <property type="match status" value="2"/>
</dbReference>
<dbReference type="GO" id="GO:0010629">
    <property type="term" value="P:negative regulation of gene expression"/>
    <property type="evidence" value="ECO:0007669"/>
    <property type="project" value="TreeGrafter"/>
</dbReference>
<dbReference type="GO" id="GO:1990404">
    <property type="term" value="F:NAD+-protein mono-ADP-ribosyltransferase activity"/>
    <property type="evidence" value="ECO:0007669"/>
    <property type="project" value="TreeGrafter"/>
</dbReference>
<dbReference type="SUPFAM" id="SSF52949">
    <property type="entry name" value="Macro domain-like"/>
    <property type="match status" value="2"/>
</dbReference>
<dbReference type="Gene3D" id="3.40.220.10">
    <property type="entry name" value="Leucine Aminopeptidase, subunit E, domain 1"/>
    <property type="match status" value="2"/>
</dbReference>